<dbReference type="eggNOG" id="COG4471">
    <property type="taxonomic scope" value="Bacteria"/>
</dbReference>
<dbReference type="Proteomes" id="UP000004069">
    <property type="component" value="Unassembled WGS sequence"/>
</dbReference>
<evidence type="ECO:0000313" key="2">
    <source>
        <dbReference type="EMBL" id="EFG56106.1"/>
    </source>
</evidence>
<dbReference type="AlphaFoldDB" id="D4YS12"/>
<evidence type="ECO:0000313" key="3">
    <source>
        <dbReference type="Proteomes" id="UP000004069"/>
    </source>
</evidence>
<dbReference type="RefSeq" id="WP_006351444.1">
    <property type="nucleotide sequence ID" value="NZ_ADNY01000011.1"/>
</dbReference>
<dbReference type="STRING" id="83683.B1745_03950"/>
<evidence type="ECO:0000256" key="1">
    <source>
        <dbReference type="ARBA" id="ARBA00022490"/>
    </source>
</evidence>
<proteinExistence type="predicted"/>
<name>D4YS12_9LACO</name>
<dbReference type="InterPro" id="IPR016979">
    <property type="entry name" value="DUF2129"/>
</dbReference>
<protein>
    <submittedName>
        <fullName evidence="2">Uncharacterized protein</fullName>
    </submittedName>
</protein>
<dbReference type="OrthoDB" id="2990788at2"/>
<dbReference type="Pfam" id="PF09902">
    <property type="entry name" value="DUF2129"/>
    <property type="match status" value="1"/>
</dbReference>
<keyword evidence="1" id="KW-0963">Cytoplasm</keyword>
<dbReference type="EMBL" id="ADNY01000011">
    <property type="protein sequence ID" value="EFG56106.1"/>
    <property type="molecule type" value="Genomic_DNA"/>
</dbReference>
<sequence length="111" mass="12947">MSIDEELKGAGLQQRTCLLIYLYNVGDQYKLRKYGDIVYFSKKMKYCVLYLDSEEANKVKNELAHLDFVERVEFSDEEDVDLSSSHIEQQIADMAKEAEIKLQSKNEDLLK</sequence>
<dbReference type="PATRIC" id="fig|585524.9.peg.1326"/>
<comment type="caution">
    <text evidence="2">The sequence shown here is derived from an EMBL/GenBank/DDBJ whole genome shotgun (WGS) entry which is preliminary data.</text>
</comment>
<reference evidence="2 3" key="1">
    <citation type="submission" date="2010-04" db="EMBL/GenBank/DDBJ databases">
        <authorList>
            <person name="Muzny D."/>
            <person name="Qin X."/>
            <person name="Deng J."/>
            <person name="Jiang H."/>
            <person name="Liu Y."/>
            <person name="Qu J."/>
            <person name="Song X.-Z."/>
            <person name="Zhang L."/>
            <person name="Thornton R."/>
            <person name="Coyle M."/>
            <person name="Francisco L."/>
            <person name="Jackson L."/>
            <person name="Javaid M."/>
            <person name="Korchina V."/>
            <person name="Kovar C."/>
            <person name="Mata R."/>
            <person name="Mathew T."/>
            <person name="Ngo R."/>
            <person name="Nguyen L."/>
            <person name="Nguyen N."/>
            <person name="Okwuonu G."/>
            <person name="Ongeri F."/>
            <person name="Pham C."/>
            <person name="Simmons D."/>
            <person name="Wilczek-Boney K."/>
            <person name="Hale W."/>
            <person name="Jakkamsetti A."/>
            <person name="Pham P."/>
            <person name="Ruth R."/>
            <person name="San Lucas F."/>
            <person name="Warren J."/>
            <person name="Zhang J."/>
            <person name="Zhao Z."/>
            <person name="Zhou C."/>
            <person name="Zhu D."/>
            <person name="Lee S."/>
            <person name="Bess C."/>
            <person name="Blankenburg K."/>
            <person name="Forbes L."/>
            <person name="Fu Q."/>
            <person name="Gubbala S."/>
            <person name="Hirani K."/>
            <person name="Jayaseelan J.C."/>
            <person name="Lara F."/>
            <person name="Munidasa M."/>
            <person name="Palculict T."/>
            <person name="Patil S."/>
            <person name="Pu L.-L."/>
            <person name="Saada N."/>
            <person name="Tang L."/>
            <person name="Weissenberger G."/>
            <person name="Zhu Y."/>
            <person name="Hemphill L."/>
            <person name="Shang Y."/>
            <person name="Youmans B."/>
            <person name="Ayvaz T."/>
            <person name="Ross M."/>
            <person name="Santibanez J."/>
            <person name="Aqrawi P."/>
            <person name="Gross S."/>
            <person name="Joshi V."/>
            <person name="Fowler G."/>
            <person name="Nazareth L."/>
            <person name="Reid J."/>
            <person name="Worley K."/>
            <person name="Petrosino J."/>
            <person name="Highlander S."/>
            <person name="Gibbs R."/>
        </authorList>
    </citation>
    <scope>NUCLEOTIDE SEQUENCE [LARGE SCALE GENOMIC DNA]</scope>
    <source>
        <strain evidence="2 3">DSM 11664</strain>
    </source>
</reference>
<organism evidence="2 3">
    <name type="scientific">Lactobacillus amylolyticus DSM 11664</name>
    <dbReference type="NCBI Taxonomy" id="585524"/>
    <lineage>
        <taxon>Bacteria</taxon>
        <taxon>Bacillati</taxon>
        <taxon>Bacillota</taxon>
        <taxon>Bacilli</taxon>
        <taxon>Lactobacillales</taxon>
        <taxon>Lactobacillaceae</taxon>
        <taxon>Lactobacillus</taxon>
    </lineage>
</organism>
<accession>D4YS12</accession>
<gene>
    <name evidence="2" type="ORF">HMPREF0493_0290</name>
</gene>
<keyword evidence="3" id="KW-1185">Reference proteome</keyword>